<sequence>MAMVITKPLLVFTIAIPVVLLVAAPGAMSQGRCTAPSSIDIRQSNTGKKVGTFDTMFEVTVTNRCRCAVKAVVLRADGFANAVAVDPKLFRRAGAAGYLVGDGRRIRSAESVTFQYTWDHYINMAPASMQAEC</sequence>
<dbReference type="Gramene" id="OB0048G10010.1">
    <property type="protein sequence ID" value="OB0048G10010.1"/>
    <property type="gene ID" value="OB0048G10010"/>
</dbReference>
<dbReference type="STRING" id="4533.J3KUD6"/>
<name>J3KUD6_ORYBR</name>
<dbReference type="eggNOG" id="ENOG502S7JS">
    <property type="taxonomic scope" value="Eukaryota"/>
</dbReference>
<keyword evidence="1 2" id="KW-0732">Signal</keyword>
<dbReference type="Pfam" id="PF24068">
    <property type="entry name" value="TPD1_C"/>
    <property type="match status" value="1"/>
</dbReference>
<dbReference type="PANTHER" id="PTHR33184">
    <property type="entry name" value="PROTEIN TAPETUM DETERMINANT 1-LIKE-RELATED"/>
    <property type="match status" value="1"/>
</dbReference>
<organism evidence="3">
    <name type="scientific">Oryza brachyantha</name>
    <name type="common">malo sina</name>
    <dbReference type="NCBI Taxonomy" id="4533"/>
    <lineage>
        <taxon>Eukaryota</taxon>
        <taxon>Viridiplantae</taxon>
        <taxon>Streptophyta</taxon>
        <taxon>Embryophyta</taxon>
        <taxon>Tracheophyta</taxon>
        <taxon>Spermatophyta</taxon>
        <taxon>Magnoliopsida</taxon>
        <taxon>Liliopsida</taxon>
        <taxon>Poales</taxon>
        <taxon>Poaceae</taxon>
        <taxon>BOP clade</taxon>
        <taxon>Oryzoideae</taxon>
        <taxon>Oryzeae</taxon>
        <taxon>Oryzinae</taxon>
        <taxon>Oryza</taxon>
    </lineage>
</organism>
<feature type="signal peptide" evidence="2">
    <location>
        <begin position="1"/>
        <end position="29"/>
    </location>
</feature>
<dbReference type="GO" id="GO:0001709">
    <property type="term" value="P:cell fate determination"/>
    <property type="evidence" value="ECO:0007669"/>
    <property type="project" value="TreeGrafter"/>
</dbReference>
<dbReference type="KEGG" id="obr:121056054"/>
<evidence type="ECO:0000313" key="4">
    <source>
        <dbReference type="Proteomes" id="UP000006038"/>
    </source>
</evidence>
<proteinExistence type="predicted"/>
<evidence type="ECO:0000256" key="1">
    <source>
        <dbReference type="ARBA" id="ARBA00022729"/>
    </source>
</evidence>
<dbReference type="GeneID" id="121056054"/>
<protein>
    <submittedName>
        <fullName evidence="3">Uncharacterized protein</fullName>
    </submittedName>
</protein>
<dbReference type="HOGENOM" id="CLU_102808_3_1_1"/>
<dbReference type="AlphaFoldDB" id="J3KUD6"/>
<evidence type="ECO:0000256" key="2">
    <source>
        <dbReference type="SAM" id="SignalP"/>
    </source>
</evidence>
<dbReference type="RefSeq" id="XP_040385788.1">
    <property type="nucleotide sequence ID" value="XM_040529854.1"/>
</dbReference>
<gene>
    <name evidence="3" type="primary">LOC121056054</name>
</gene>
<dbReference type="EnsemblPlants" id="OB0048G10010.1">
    <property type="protein sequence ID" value="OB0048G10010.1"/>
    <property type="gene ID" value="OB0048G10010"/>
</dbReference>
<dbReference type="OrthoDB" id="603213at2759"/>
<keyword evidence="4" id="KW-1185">Reference proteome</keyword>
<dbReference type="Proteomes" id="UP000006038">
    <property type="component" value="Unassembled WGS sequence"/>
</dbReference>
<dbReference type="InterPro" id="IPR040361">
    <property type="entry name" value="TPD1"/>
</dbReference>
<evidence type="ECO:0000313" key="3">
    <source>
        <dbReference type="EnsemblPlants" id="OB0048G10010.1"/>
    </source>
</evidence>
<dbReference type="PANTHER" id="PTHR33184:SF32">
    <property type="entry name" value="EXPRESSED PROTEIN"/>
    <property type="match status" value="1"/>
</dbReference>
<feature type="chain" id="PRO_5003772129" evidence="2">
    <location>
        <begin position="30"/>
        <end position="133"/>
    </location>
</feature>
<dbReference type="OMA" id="CTVRTVF"/>
<accession>J3KUD6</accession>
<reference evidence="3" key="1">
    <citation type="submission" date="2015-06" db="UniProtKB">
        <authorList>
            <consortium name="EnsemblPlants"/>
        </authorList>
    </citation>
    <scope>IDENTIFICATION</scope>
</reference>